<dbReference type="EMBL" id="MU855492">
    <property type="protein sequence ID" value="KAK3902713.1"/>
    <property type="molecule type" value="Genomic_DNA"/>
</dbReference>
<dbReference type="SUPFAM" id="SSF53474">
    <property type="entry name" value="alpha/beta-Hydrolases"/>
    <property type="match status" value="1"/>
</dbReference>
<sequence length="364" mass="40939">MATPLVDKLTPTDPRVQHCTFTTPTTNKTYHYLLAEPPKTGSNPNPPTTALLVHGFPDLAFGWRYQVPHLLSLGLRVVVPDLLGYGRSDAPVDLKEYGYKSVVEDLVALVQHVQRGDAWEGVEGEKELAEKKRIVLGGHDWGGAVVWRFALWRPEMLRCVFSVCTPFWAPSPVYVSKTEMVKRLPNFGYQVQFEGTSVEGVVVGREKLRAFLSVMYNARREDRETVFDVSRGLWAENFDESKIGNSPLLSKEETDYYADEYARNGIRGPLCWYKTSKVNFDDEQELLKAGKTRVTVPALMVVATRDPALPPAMAAGMDQHCDNLVKRHVDATHWALWEAPAETNKHIEEFLGGILKEQPLKASI</sequence>
<feature type="domain" description="AB hydrolase-1" evidence="3">
    <location>
        <begin position="51"/>
        <end position="344"/>
    </location>
</feature>
<evidence type="ECO:0000256" key="2">
    <source>
        <dbReference type="ARBA" id="ARBA00038334"/>
    </source>
</evidence>
<accession>A0AAN6MM08</accession>
<dbReference type="InterPro" id="IPR000073">
    <property type="entry name" value="AB_hydrolase_1"/>
</dbReference>
<evidence type="ECO:0000256" key="1">
    <source>
        <dbReference type="ARBA" id="ARBA00022801"/>
    </source>
</evidence>
<dbReference type="Proteomes" id="UP001303889">
    <property type="component" value="Unassembled WGS sequence"/>
</dbReference>
<dbReference type="PRINTS" id="PR00412">
    <property type="entry name" value="EPOXHYDRLASE"/>
</dbReference>
<dbReference type="Pfam" id="PF12697">
    <property type="entry name" value="Abhydrolase_6"/>
    <property type="match status" value="1"/>
</dbReference>
<dbReference type="PANTHER" id="PTHR43329">
    <property type="entry name" value="EPOXIDE HYDROLASE"/>
    <property type="match status" value="1"/>
</dbReference>
<comment type="caution">
    <text evidence="4">The sequence shown here is derived from an EMBL/GenBank/DDBJ whole genome shotgun (WGS) entry which is preliminary data.</text>
</comment>
<protein>
    <submittedName>
        <fullName evidence="4">Alpha/Beta hydrolase protein</fullName>
    </submittedName>
</protein>
<proteinExistence type="inferred from homology"/>
<gene>
    <name evidence="4" type="ORF">C8A05DRAFT_15261</name>
</gene>
<evidence type="ECO:0000259" key="3">
    <source>
        <dbReference type="Pfam" id="PF12697"/>
    </source>
</evidence>
<comment type="similarity">
    <text evidence="2">Belongs to the AB hydrolase superfamily. Epoxide hydrolase family.</text>
</comment>
<reference evidence="4" key="1">
    <citation type="journal article" date="2023" name="Mol. Phylogenet. Evol.">
        <title>Genome-scale phylogeny and comparative genomics of the fungal order Sordariales.</title>
        <authorList>
            <person name="Hensen N."/>
            <person name="Bonometti L."/>
            <person name="Westerberg I."/>
            <person name="Brannstrom I.O."/>
            <person name="Guillou S."/>
            <person name="Cros-Aarteil S."/>
            <person name="Calhoun S."/>
            <person name="Haridas S."/>
            <person name="Kuo A."/>
            <person name="Mondo S."/>
            <person name="Pangilinan J."/>
            <person name="Riley R."/>
            <person name="LaButti K."/>
            <person name="Andreopoulos B."/>
            <person name="Lipzen A."/>
            <person name="Chen C."/>
            <person name="Yan M."/>
            <person name="Daum C."/>
            <person name="Ng V."/>
            <person name="Clum A."/>
            <person name="Steindorff A."/>
            <person name="Ohm R.A."/>
            <person name="Martin F."/>
            <person name="Silar P."/>
            <person name="Natvig D.O."/>
            <person name="Lalanne C."/>
            <person name="Gautier V."/>
            <person name="Ament-Velasquez S.L."/>
            <person name="Kruys A."/>
            <person name="Hutchinson M.I."/>
            <person name="Powell A.J."/>
            <person name="Barry K."/>
            <person name="Miller A.N."/>
            <person name="Grigoriev I.V."/>
            <person name="Debuchy R."/>
            <person name="Gladieux P."/>
            <person name="Hiltunen Thoren M."/>
            <person name="Johannesson H."/>
        </authorList>
    </citation>
    <scope>NUCLEOTIDE SEQUENCE</scope>
    <source>
        <strain evidence="4">CBS 103.79</strain>
    </source>
</reference>
<keyword evidence="1 4" id="KW-0378">Hydrolase</keyword>
<dbReference type="InterPro" id="IPR029058">
    <property type="entry name" value="AB_hydrolase_fold"/>
</dbReference>
<dbReference type="GO" id="GO:0016787">
    <property type="term" value="F:hydrolase activity"/>
    <property type="evidence" value="ECO:0007669"/>
    <property type="project" value="UniProtKB-KW"/>
</dbReference>
<reference evidence="4" key="2">
    <citation type="submission" date="2023-05" db="EMBL/GenBank/DDBJ databases">
        <authorList>
            <consortium name="Lawrence Berkeley National Laboratory"/>
            <person name="Steindorff A."/>
            <person name="Hensen N."/>
            <person name="Bonometti L."/>
            <person name="Westerberg I."/>
            <person name="Brannstrom I.O."/>
            <person name="Guillou S."/>
            <person name="Cros-Aarteil S."/>
            <person name="Calhoun S."/>
            <person name="Haridas S."/>
            <person name="Kuo A."/>
            <person name="Mondo S."/>
            <person name="Pangilinan J."/>
            <person name="Riley R."/>
            <person name="Labutti K."/>
            <person name="Andreopoulos B."/>
            <person name="Lipzen A."/>
            <person name="Chen C."/>
            <person name="Yanf M."/>
            <person name="Daum C."/>
            <person name="Ng V."/>
            <person name="Clum A."/>
            <person name="Ohm R."/>
            <person name="Martin F."/>
            <person name="Silar P."/>
            <person name="Natvig D."/>
            <person name="Lalanne C."/>
            <person name="Gautier V."/>
            <person name="Ament-Velasquez S.L."/>
            <person name="Kruys A."/>
            <person name="Hutchinson M.I."/>
            <person name="Powell A.J."/>
            <person name="Barry K."/>
            <person name="Miller A.N."/>
            <person name="Grigoriev I.V."/>
            <person name="Debuchy R."/>
            <person name="Gladieux P."/>
            <person name="Thoren M.H."/>
            <person name="Johannesson H."/>
        </authorList>
    </citation>
    <scope>NUCLEOTIDE SEQUENCE</scope>
    <source>
        <strain evidence="4">CBS 103.79</strain>
    </source>
</reference>
<keyword evidence="5" id="KW-1185">Reference proteome</keyword>
<dbReference type="InterPro" id="IPR000639">
    <property type="entry name" value="Epox_hydrolase-like"/>
</dbReference>
<dbReference type="AlphaFoldDB" id="A0AAN6MM08"/>
<evidence type="ECO:0000313" key="5">
    <source>
        <dbReference type="Proteomes" id="UP001303889"/>
    </source>
</evidence>
<organism evidence="4 5">
    <name type="scientific">Staphylotrichum tortipilum</name>
    <dbReference type="NCBI Taxonomy" id="2831512"/>
    <lineage>
        <taxon>Eukaryota</taxon>
        <taxon>Fungi</taxon>
        <taxon>Dikarya</taxon>
        <taxon>Ascomycota</taxon>
        <taxon>Pezizomycotina</taxon>
        <taxon>Sordariomycetes</taxon>
        <taxon>Sordariomycetidae</taxon>
        <taxon>Sordariales</taxon>
        <taxon>Chaetomiaceae</taxon>
        <taxon>Staphylotrichum</taxon>
    </lineage>
</organism>
<evidence type="ECO:0000313" key="4">
    <source>
        <dbReference type="EMBL" id="KAK3902713.1"/>
    </source>
</evidence>
<dbReference type="Gene3D" id="3.40.50.1820">
    <property type="entry name" value="alpha/beta hydrolase"/>
    <property type="match status" value="1"/>
</dbReference>
<name>A0AAN6MM08_9PEZI</name>